<dbReference type="Gene3D" id="2.40.230.10">
    <property type="entry name" value="Phospholipase A1"/>
    <property type="match status" value="1"/>
</dbReference>
<name>A0A1E5E3Y6_9VIBR</name>
<keyword evidence="8" id="KW-1134">Transmembrane beta strand</keyword>
<feature type="binding site" description="in dimeric form" evidence="19">
    <location>
        <position position="164"/>
    </location>
    <ligand>
        <name>Ca(2+)</name>
        <dbReference type="ChEBI" id="CHEBI:29108"/>
        <label>1</label>
    </ligand>
</feature>
<evidence type="ECO:0000256" key="16">
    <source>
        <dbReference type="ARBA" id="ARBA00023136"/>
    </source>
</evidence>
<dbReference type="GO" id="GO:0004623">
    <property type="term" value="F:phospholipase A2 activity"/>
    <property type="evidence" value="ECO:0007669"/>
    <property type="project" value="UniProtKB-EC"/>
</dbReference>
<keyword evidence="13 19" id="KW-0106">Calcium</keyword>
<evidence type="ECO:0000256" key="3">
    <source>
        <dbReference type="ARBA" id="ARBA00010525"/>
    </source>
</evidence>
<comment type="subcellular location">
    <subcellularLocation>
        <location evidence="20">Cell outer membrane</location>
        <topology evidence="20">Multi-pass membrane protein</topology>
    </subcellularLocation>
    <text evidence="20">One of the very few enzymes located there.</text>
</comment>
<dbReference type="InterPro" id="IPR003187">
    <property type="entry name" value="PLipase_A1"/>
</dbReference>
<evidence type="ECO:0000313" key="22">
    <source>
        <dbReference type="Proteomes" id="UP000094070"/>
    </source>
</evidence>
<evidence type="ECO:0000256" key="11">
    <source>
        <dbReference type="ARBA" id="ARBA00022729"/>
    </source>
</evidence>
<sequence length="336" mass="38636">MKEKTISILLMNVFCSSFAWAETPSAYDLCLLDKIKKQKGNETIDSVRNQCQLDVVTEGSTVQNATDESLAEQRVQLERETAFEPYVITAHRLNYLLPITYSDSINEDAYSDTDWGDGLRNAEAEFQISFKVPLNYGDLMFEGDGLYFGMTLKSFWQVYAQEISRPFRETNYRPELFYITPTSWTPFGGQTAFGFGVEHESNGQRQVLSRSWNRVYGQFHFAKDNFVMTLQPWWRIPEDEKDSPTDPSGDDNPDIEDFMGHFELSSAYRWNDLEFSFLGRENFSTHKGYAEFGMTFPIFGKIRGYAKYSSGYGSSLIDYNQNQQRIGLGIAITELL</sequence>
<organism evidence="21 22">
    <name type="scientific">Vibrio rumoiensis 1S-45</name>
    <dbReference type="NCBI Taxonomy" id="1188252"/>
    <lineage>
        <taxon>Bacteria</taxon>
        <taxon>Pseudomonadati</taxon>
        <taxon>Pseudomonadota</taxon>
        <taxon>Gammaproteobacteria</taxon>
        <taxon>Vibrionales</taxon>
        <taxon>Vibrionaceae</taxon>
        <taxon>Vibrio</taxon>
    </lineage>
</organism>
<keyword evidence="9" id="KW-0812">Transmembrane</keyword>
<evidence type="ECO:0000313" key="21">
    <source>
        <dbReference type="EMBL" id="OEF26828.1"/>
    </source>
</evidence>
<dbReference type="Pfam" id="PF02253">
    <property type="entry name" value="PLA1"/>
    <property type="match status" value="1"/>
</dbReference>
<feature type="chain" id="PRO_5019621523" description="Phospholipase A1" evidence="20">
    <location>
        <begin position="22"/>
        <end position="336"/>
    </location>
</feature>
<feature type="binding site" description="in dimeric form" evidence="19">
    <location>
        <position position="251"/>
    </location>
    <ligand>
        <name>Ca(2+)</name>
        <dbReference type="ChEBI" id="CHEBI:29108"/>
        <label>1</label>
    </ligand>
</feature>
<evidence type="ECO:0000256" key="8">
    <source>
        <dbReference type="ARBA" id="ARBA00022452"/>
    </source>
</evidence>
<evidence type="ECO:0000256" key="18">
    <source>
        <dbReference type="PIRSR" id="PIRSR603187-1"/>
    </source>
</evidence>
<keyword evidence="16" id="KW-0472">Membrane</keyword>
<dbReference type="EC" id="3.1.1.32" evidence="5 20"/>
<reference evidence="21 22" key="1">
    <citation type="journal article" date="2012" name="Science">
        <title>Ecological populations of bacteria act as socially cohesive units of antibiotic production and resistance.</title>
        <authorList>
            <person name="Cordero O.X."/>
            <person name="Wildschutte H."/>
            <person name="Kirkup B."/>
            <person name="Proehl S."/>
            <person name="Ngo L."/>
            <person name="Hussain F."/>
            <person name="Le Roux F."/>
            <person name="Mincer T."/>
            <person name="Polz M.F."/>
        </authorList>
    </citation>
    <scope>NUCLEOTIDE SEQUENCE [LARGE SCALE GENOMIC DNA]</scope>
    <source>
        <strain evidence="21 22">1S-45</strain>
    </source>
</reference>
<comment type="cofactor">
    <cofactor evidence="20">
        <name>Ca(2+)</name>
        <dbReference type="ChEBI" id="CHEBI:29108"/>
    </cofactor>
    <text evidence="20">Binds 1 Ca(2+) ion per monomer. In the dimeric form the Ca(2+) is bound by different amino acids with binding of each Ca(2+) shared with ligands coming from each monomer. The Ca(2+) ion may have a role in catalysis.</text>
</comment>
<keyword evidence="10 19" id="KW-0479">Metal-binding</keyword>
<gene>
    <name evidence="21" type="ORF">A1QC_15265</name>
</gene>
<evidence type="ECO:0000256" key="12">
    <source>
        <dbReference type="ARBA" id="ARBA00022801"/>
    </source>
</evidence>
<evidence type="ECO:0000256" key="15">
    <source>
        <dbReference type="ARBA" id="ARBA00023098"/>
    </source>
</evidence>
<comment type="similarity">
    <text evidence="3 20">Belongs to the phospholipase A1 family.</text>
</comment>
<keyword evidence="22" id="KW-1185">Reference proteome</keyword>
<evidence type="ECO:0000256" key="4">
    <source>
        <dbReference type="ARBA" id="ARBA00011702"/>
    </source>
</evidence>
<dbReference type="OrthoDB" id="188433at2"/>
<keyword evidence="17 20" id="KW-0998">Cell outer membrane</keyword>
<dbReference type="Proteomes" id="UP000094070">
    <property type="component" value="Unassembled WGS sequence"/>
</dbReference>
<comment type="caution">
    <text evidence="21">The sequence shown here is derived from an EMBL/GenBank/DDBJ whole genome shotgun (WGS) entry which is preliminary data.</text>
</comment>
<dbReference type="GO" id="GO:0016042">
    <property type="term" value="P:lipid catabolic process"/>
    <property type="evidence" value="ECO:0007669"/>
    <property type="project" value="UniProtKB-KW"/>
</dbReference>
<evidence type="ECO:0000256" key="13">
    <source>
        <dbReference type="ARBA" id="ARBA00022837"/>
    </source>
</evidence>
<comment type="catalytic activity">
    <reaction evidence="1 20">
        <text>a 1,2-diacyl-sn-glycero-3-phosphocholine + H2O = a 2-acyl-sn-glycero-3-phosphocholine + a fatty acid + H(+)</text>
        <dbReference type="Rhea" id="RHEA:18689"/>
        <dbReference type="ChEBI" id="CHEBI:15377"/>
        <dbReference type="ChEBI" id="CHEBI:15378"/>
        <dbReference type="ChEBI" id="CHEBI:28868"/>
        <dbReference type="ChEBI" id="CHEBI:57643"/>
        <dbReference type="ChEBI" id="CHEBI:57875"/>
        <dbReference type="EC" id="3.1.1.32"/>
    </reaction>
</comment>
<dbReference type="PRINTS" id="PR01486">
    <property type="entry name" value="PHPHLIPASEA1"/>
</dbReference>
<comment type="subunit">
    <text evidence="4 20">Homodimer; dimerization is reversible, and the dimeric form is the active one.</text>
</comment>
<evidence type="ECO:0000256" key="7">
    <source>
        <dbReference type="ARBA" id="ARBA00021726"/>
    </source>
</evidence>
<dbReference type="EMBL" id="AJYK02000045">
    <property type="protein sequence ID" value="OEF26828.1"/>
    <property type="molecule type" value="Genomic_DNA"/>
</dbReference>
<dbReference type="eggNOG" id="COG2829">
    <property type="taxonomic scope" value="Bacteria"/>
</dbReference>
<feature type="binding site" description="in dimeric form" evidence="19">
    <location>
        <position position="209"/>
    </location>
    <ligand>
        <name>Ca(2+)</name>
        <dbReference type="ChEBI" id="CHEBI:29108"/>
        <label>1</label>
    </ligand>
</feature>
<dbReference type="GO" id="GO:0046872">
    <property type="term" value="F:metal ion binding"/>
    <property type="evidence" value="ECO:0007669"/>
    <property type="project" value="UniProtKB-KW"/>
</dbReference>
<dbReference type="GO" id="GO:0009279">
    <property type="term" value="C:cell outer membrane"/>
    <property type="evidence" value="ECO:0007669"/>
    <property type="project" value="UniProtKB-SubCell"/>
</dbReference>
<dbReference type="SUPFAM" id="SSF56931">
    <property type="entry name" value="Outer membrane phospholipase A (OMPLA)"/>
    <property type="match status" value="1"/>
</dbReference>
<evidence type="ECO:0000256" key="2">
    <source>
        <dbReference type="ARBA" id="ARBA00001604"/>
    </source>
</evidence>
<dbReference type="EC" id="3.1.1.4" evidence="6 20"/>
<evidence type="ECO:0000256" key="6">
    <source>
        <dbReference type="ARBA" id="ARBA00013278"/>
    </source>
</evidence>
<dbReference type="PANTHER" id="PTHR40457">
    <property type="entry name" value="PHOSPHOLIPASE A1"/>
    <property type="match status" value="1"/>
</dbReference>
<keyword evidence="14 20" id="KW-0442">Lipid degradation</keyword>
<dbReference type="GO" id="GO:0008970">
    <property type="term" value="F:phospholipase A1 activity"/>
    <property type="evidence" value="ECO:0007669"/>
    <property type="project" value="UniProtKB-EC"/>
</dbReference>
<evidence type="ECO:0000256" key="20">
    <source>
        <dbReference type="RuleBase" id="RU366027"/>
    </source>
</evidence>
<dbReference type="PANTHER" id="PTHR40457:SF1">
    <property type="entry name" value="PHOSPHOLIPASE A1"/>
    <property type="match status" value="1"/>
</dbReference>
<keyword evidence="11 20" id="KW-0732">Signal</keyword>
<evidence type="ECO:0000256" key="1">
    <source>
        <dbReference type="ARBA" id="ARBA00000111"/>
    </source>
</evidence>
<evidence type="ECO:0000256" key="19">
    <source>
        <dbReference type="PIRSR" id="PIRSR603187-2"/>
    </source>
</evidence>
<dbReference type="CDD" id="cd00541">
    <property type="entry name" value="OMPLA"/>
    <property type="match status" value="1"/>
</dbReference>
<proteinExistence type="inferred from homology"/>
<evidence type="ECO:0000256" key="17">
    <source>
        <dbReference type="ARBA" id="ARBA00023237"/>
    </source>
</evidence>
<feature type="active site" description="Proton acceptor" evidence="18">
    <location>
        <position position="199"/>
    </location>
</feature>
<dbReference type="InterPro" id="IPR036541">
    <property type="entry name" value="PLipase_A1_sf"/>
</dbReference>
<keyword evidence="15 20" id="KW-0443">Lipid metabolism</keyword>
<accession>A0A1E5E3Y6</accession>
<evidence type="ECO:0000256" key="9">
    <source>
        <dbReference type="ARBA" id="ARBA00022692"/>
    </source>
</evidence>
<evidence type="ECO:0000256" key="10">
    <source>
        <dbReference type="ARBA" id="ARBA00022723"/>
    </source>
</evidence>
<evidence type="ECO:0000256" key="5">
    <source>
        <dbReference type="ARBA" id="ARBA00013179"/>
    </source>
</evidence>
<keyword evidence="12 20" id="KW-0378">Hydrolase</keyword>
<feature type="active site" description="Nucleophile" evidence="18">
    <location>
        <position position="201"/>
    </location>
</feature>
<dbReference type="STRING" id="1188252.A1QC_15265"/>
<protein>
    <recommendedName>
        <fullName evidence="7 20">Phospholipase A1</fullName>
        <ecNumber evidence="5 20">3.1.1.32</ecNumber>
        <ecNumber evidence="6 20">3.1.1.4</ecNumber>
    </recommendedName>
    <alternativeName>
        <fullName evidence="20">Phosphatidylcholine 1-acylhydrolase</fullName>
    </alternativeName>
</protein>
<dbReference type="RefSeq" id="WP_017026094.1">
    <property type="nucleotide sequence ID" value="NZ_AJYK02000045.1"/>
</dbReference>
<comment type="catalytic activity">
    <reaction evidence="2 20">
        <text>a 1,2-diacyl-sn-glycero-3-phosphocholine + H2O = a 1-acyl-sn-glycero-3-phosphocholine + a fatty acid + H(+)</text>
        <dbReference type="Rhea" id="RHEA:15801"/>
        <dbReference type="ChEBI" id="CHEBI:15377"/>
        <dbReference type="ChEBI" id="CHEBI:15378"/>
        <dbReference type="ChEBI" id="CHEBI:28868"/>
        <dbReference type="ChEBI" id="CHEBI:57643"/>
        <dbReference type="ChEBI" id="CHEBI:58168"/>
        <dbReference type="EC" id="3.1.1.4"/>
    </reaction>
</comment>
<evidence type="ECO:0000256" key="14">
    <source>
        <dbReference type="ARBA" id="ARBA00022963"/>
    </source>
</evidence>
<dbReference type="AlphaFoldDB" id="A0A1E5E3Y6"/>
<feature type="signal peptide" evidence="20">
    <location>
        <begin position="1"/>
        <end position="21"/>
    </location>
</feature>
<comment type="function">
    <text evidence="20">Hydrolysis of phosphatidylcholine with phospholipase A2 (EC 3.1.1.4) and phospholipase A1 (EC 3.1.1.32) activities.</text>
</comment>